<protein>
    <submittedName>
        <fullName evidence="2">Uncharacterized protein</fullName>
    </submittedName>
</protein>
<dbReference type="KEGG" id="hoh:Hoch_2120"/>
<accession>D0LGU3</accession>
<evidence type="ECO:0000256" key="1">
    <source>
        <dbReference type="SAM" id="SignalP"/>
    </source>
</evidence>
<name>D0LGU3_HALO1</name>
<evidence type="ECO:0000313" key="3">
    <source>
        <dbReference type="Proteomes" id="UP000001880"/>
    </source>
</evidence>
<dbReference type="EMBL" id="CP001804">
    <property type="protein sequence ID" value="ACY14665.1"/>
    <property type="molecule type" value="Genomic_DNA"/>
</dbReference>
<sequence>MRFCRALAPRYGVSVCTLVALALAGRVRAQEIPNSEPFTVWVHPERKLVVAAPETILTHTIVGEPRFAVIASDTSLDIFPHADFRPPMVAVLHVIGERHEWTVILKAVDQPELVREQIELVVVSPRAEVAGASAARLSAPPAQAANDNRSDDDAIRVSLQGLTGRGVTWLRPSQQSAMASQSHTTLGMRFSAARPNAWWTGELQLTWNWLDRPLMYEVEGSDDSRSQTPAWAQSALLFRGRSRGKVALSYFVGMGAQMRAKGQLVMGDQHTTRASSPLEGIALAGLGIDYRTDDLSLGLELVGTFGMPDDFTSLALVLYVGAPAPKRRE</sequence>
<organism evidence="2 3">
    <name type="scientific">Haliangium ochraceum (strain DSM 14365 / JCM 11303 / SMP-2)</name>
    <dbReference type="NCBI Taxonomy" id="502025"/>
    <lineage>
        <taxon>Bacteria</taxon>
        <taxon>Pseudomonadati</taxon>
        <taxon>Myxococcota</taxon>
        <taxon>Polyangia</taxon>
        <taxon>Haliangiales</taxon>
        <taxon>Kofleriaceae</taxon>
        <taxon>Haliangium</taxon>
    </lineage>
</organism>
<dbReference type="Proteomes" id="UP000001880">
    <property type="component" value="Chromosome"/>
</dbReference>
<dbReference type="HOGENOM" id="CLU_844036_0_0_7"/>
<reference evidence="2 3" key="1">
    <citation type="journal article" date="2010" name="Stand. Genomic Sci.">
        <title>Complete genome sequence of Haliangium ochraceum type strain (SMP-2).</title>
        <authorList>
            <consortium name="US DOE Joint Genome Institute (JGI-PGF)"/>
            <person name="Ivanova N."/>
            <person name="Daum C."/>
            <person name="Lang E."/>
            <person name="Abt B."/>
            <person name="Kopitz M."/>
            <person name="Saunders E."/>
            <person name="Lapidus A."/>
            <person name="Lucas S."/>
            <person name="Glavina Del Rio T."/>
            <person name="Nolan M."/>
            <person name="Tice H."/>
            <person name="Copeland A."/>
            <person name="Cheng J.F."/>
            <person name="Chen F."/>
            <person name="Bruce D."/>
            <person name="Goodwin L."/>
            <person name="Pitluck S."/>
            <person name="Mavromatis K."/>
            <person name="Pati A."/>
            <person name="Mikhailova N."/>
            <person name="Chen A."/>
            <person name="Palaniappan K."/>
            <person name="Land M."/>
            <person name="Hauser L."/>
            <person name="Chang Y.J."/>
            <person name="Jeffries C.D."/>
            <person name="Detter J.C."/>
            <person name="Brettin T."/>
            <person name="Rohde M."/>
            <person name="Goker M."/>
            <person name="Bristow J."/>
            <person name="Markowitz V."/>
            <person name="Eisen J.A."/>
            <person name="Hugenholtz P."/>
            <person name="Kyrpides N.C."/>
            <person name="Klenk H.P."/>
        </authorList>
    </citation>
    <scope>NUCLEOTIDE SEQUENCE [LARGE SCALE GENOMIC DNA]</scope>
    <source>
        <strain evidence="3">DSM 14365 / CIP 107738 / JCM 11303 / AJ 13395 / SMP-2</strain>
    </source>
</reference>
<keyword evidence="3" id="KW-1185">Reference proteome</keyword>
<feature type="signal peptide" evidence="1">
    <location>
        <begin position="1"/>
        <end position="29"/>
    </location>
</feature>
<dbReference type="STRING" id="502025.Hoch_2120"/>
<feature type="chain" id="PRO_5003011234" evidence="1">
    <location>
        <begin position="30"/>
        <end position="329"/>
    </location>
</feature>
<keyword evidence="1" id="KW-0732">Signal</keyword>
<evidence type="ECO:0000313" key="2">
    <source>
        <dbReference type="EMBL" id="ACY14665.1"/>
    </source>
</evidence>
<proteinExistence type="predicted"/>
<gene>
    <name evidence="2" type="ordered locus">Hoch_2120</name>
</gene>
<dbReference type="AlphaFoldDB" id="D0LGU3"/>